<gene>
    <name evidence="2" type="ORF">CWD88_03310</name>
</gene>
<sequence>MASEAARAVAGRSAREARQAARDRRAPRSSPAFSGERAPG</sequence>
<accession>A0AAX0UGH4</accession>
<evidence type="ECO:0000256" key="1">
    <source>
        <dbReference type="SAM" id="MobiDB-lite"/>
    </source>
</evidence>
<protein>
    <submittedName>
        <fullName evidence="2">Diguanylate phosphodiesterase</fullName>
    </submittedName>
</protein>
<comment type="caution">
    <text evidence="2">The sequence shown here is derived from an EMBL/GenBank/DDBJ whole genome shotgun (WGS) entry which is preliminary data.</text>
</comment>
<feature type="region of interest" description="Disordered" evidence="1">
    <location>
        <begin position="1"/>
        <end position="40"/>
    </location>
</feature>
<dbReference type="AlphaFoldDB" id="A0AAX0UGH4"/>
<name>A0AAX0UGH4_BURPE</name>
<dbReference type="Proteomes" id="UP000231878">
    <property type="component" value="Unassembled WGS sequence"/>
</dbReference>
<organism evidence="2 3">
    <name type="scientific">Burkholderia pseudomallei</name>
    <name type="common">Pseudomonas pseudomallei</name>
    <dbReference type="NCBI Taxonomy" id="28450"/>
    <lineage>
        <taxon>Bacteria</taxon>
        <taxon>Pseudomonadati</taxon>
        <taxon>Pseudomonadota</taxon>
        <taxon>Betaproteobacteria</taxon>
        <taxon>Burkholderiales</taxon>
        <taxon>Burkholderiaceae</taxon>
        <taxon>Burkholderia</taxon>
        <taxon>pseudomallei group</taxon>
    </lineage>
</organism>
<evidence type="ECO:0000313" key="2">
    <source>
        <dbReference type="EMBL" id="PJO67478.1"/>
    </source>
</evidence>
<proteinExistence type="predicted"/>
<evidence type="ECO:0000313" key="3">
    <source>
        <dbReference type="Proteomes" id="UP000231878"/>
    </source>
</evidence>
<reference evidence="2 3" key="1">
    <citation type="submission" date="2017-11" db="EMBL/GenBank/DDBJ databases">
        <title>Molecular characterization of Burkholderia pseudomallei and closely related isolates from Vietnam.</title>
        <authorList>
            <person name="Ustinov D.V."/>
            <person name="Antonov A.S."/>
            <person name="Avdusheva E.F."/>
            <person name="Shpak I.M."/>
            <person name="Zakharova I.B."/>
            <person name="Thi L.A."/>
            <person name="Teteryatnikova N."/>
            <person name="Lopasteyskaya Y.A."/>
            <person name="Kuzyutina J.A."/>
            <person name="Ngo T.N."/>
            <person name="Victorov D.V."/>
        </authorList>
    </citation>
    <scope>NUCLEOTIDE SEQUENCE [LARGE SCALE GENOMIC DNA]</scope>
    <source>
        <strain evidence="2 3">V1512</strain>
    </source>
</reference>
<feature type="compositionally biased region" description="Basic and acidic residues" evidence="1">
    <location>
        <begin position="13"/>
        <end position="26"/>
    </location>
</feature>
<dbReference type="EMBL" id="PHRB01000002">
    <property type="protein sequence ID" value="PJO67478.1"/>
    <property type="molecule type" value="Genomic_DNA"/>
</dbReference>